<proteinExistence type="predicted"/>
<reference evidence="1" key="1">
    <citation type="submission" date="2022-07" db="EMBL/GenBank/DDBJ databases">
        <title>Phylogenomic reconstructions and comparative analyses of Kickxellomycotina fungi.</title>
        <authorList>
            <person name="Reynolds N.K."/>
            <person name="Stajich J.E."/>
            <person name="Barry K."/>
            <person name="Grigoriev I.V."/>
            <person name="Crous P."/>
            <person name="Smith M.E."/>
        </authorList>
    </citation>
    <scope>NUCLEOTIDE SEQUENCE</scope>
    <source>
        <strain evidence="1">NRRL 5244</strain>
    </source>
</reference>
<dbReference type="EMBL" id="JANBPW010002015">
    <property type="protein sequence ID" value="KAJ1942264.1"/>
    <property type="molecule type" value="Genomic_DNA"/>
</dbReference>
<sequence length="686" mass="75107">MKPATKLLPTMPQRAMFRPSTLGVLKSTSDTVLDPSTRRKSSVKIQTRSVSAGKSAVTPLTQHERERIYAAEEWENERMDELTREIRKLMGTGKAGDEATNKKDKDEDEQRPAKTGTSEPTALNHTRKSSRYGTSILTTPASVLSLAESSASDRPVPGSDSVLDGLDLSQPLNLYRVPDGIMQVFIMTILPTTPISRAYVVVTLGDQVFQTSVAKTSGGSWNEGFELVVSYHMQLFGTIHLDVFSSNTLLPDTHVGRAEIKISMLGGFPEIFTSYYEIWEKRLSSSTVPEQRQRKILSKNLGALQVRVNYRFQKFEDPEPELAKVRGVHLIGTVPGQRINQAAQNSQLNPANMSVEDLVAGFANQYNQYIETARQQGKKALVNDLSVSAESPVSIGFSQVDSEIFDSENQSESDSMPSTPAGEAATTSGSHKKTTSTGGGWFSDWFGTQPSSATKAGDSPTKSTTASPAVPSMTPSSSDSPDPLLSAFAYTSKPDNDSKTLMQSLASMFISQSTFKAIKSLDRLVTSFNQGVELSSAELLGGFLTLYKFFNEADLPGVTRPHKGVMVESMKDLEVPGHYARFALASYGWRALYFFNRGITLMDGAKGNSDVTSVLQYLNIKEEDLLGYEFRSSEVFCPSYFVAYDRPYNAIVLVVRGTMSAEDTVVDLSCEYSKWNGGLVHSGMKA</sequence>
<gene>
    <name evidence="1" type="ORF">FBU59_003249</name>
</gene>
<evidence type="ECO:0000313" key="2">
    <source>
        <dbReference type="Proteomes" id="UP001150603"/>
    </source>
</evidence>
<feature type="non-terminal residue" evidence="1">
    <location>
        <position position="686"/>
    </location>
</feature>
<protein>
    <submittedName>
        <fullName evidence="1">Uncharacterized protein</fullName>
    </submittedName>
</protein>
<organism evidence="1 2">
    <name type="scientific">Linderina macrospora</name>
    <dbReference type="NCBI Taxonomy" id="4868"/>
    <lineage>
        <taxon>Eukaryota</taxon>
        <taxon>Fungi</taxon>
        <taxon>Fungi incertae sedis</taxon>
        <taxon>Zoopagomycota</taxon>
        <taxon>Kickxellomycotina</taxon>
        <taxon>Kickxellomycetes</taxon>
        <taxon>Kickxellales</taxon>
        <taxon>Kickxellaceae</taxon>
        <taxon>Linderina</taxon>
    </lineage>
</organism>
<evidence type="ECO:0000313" key="1">
    <source>
        <dbReference type="EMBL" id="KAJ1942264.1"/>
    </source>
</evidence>
<name>A0ACC1J8U1_9FUNG</name>
<comment type="caution">
    <text evidence="1">The sequence shown here is derived from an EMBL/GenBank/DDBJ whole genome shotgun (WGS) entry which is preliminary data.</text>
</comment>
<keyword evidence="2" id="KW-1185">Reference proteome</keyword>
<accession>A0ACC1J8U1</accession>
<dbReference type="Proteomes" id="UP001150603">
    <property type="component" value="Unassembled WGS sequence"/>
</dbReference>